<dbReference type="STRING" id="2177.BHR79_04900"/>
<accession>A0A1L3Q1Z7</accession>
<evidence type="ECO:0000313" key="7">
    <source>
        <dbReference type="Proteomes" id="UP000267921"/>
    </source>
</evidence>
<dbReference type="InterPro" id="IPR017896">
    <property type="entry name" value="4Fe4S_Fe-S-bd"/>
</dbReference>
<dbReference type="Pfam" id="PF01837">
    <property type="entry name" value="HcyBio"/>
    <property type="match status" value="1"/>
</dbReference>
<dbReference type="AlphaFoldDB" id="A0A1L3Q1Z7"/>
<dbReference type="InterPro" id="IPR017677">
    <property type="entry name" value="Methan_mark_16"/>
</dbReference>
<dbReference type="Proteomes" id="UP000267921">
    <property type="component" value="Unassembled WGS sequence"/>
</dbReference>
<evidence type="ECO:0000313" key="5">
    <source>
        <dbReference type="Proteomes" id="UP000186879"/>
    </source>
</evidence>
<proteinExistence type="predicted"/>
<dbReference type="EMBL" id="CP017921">
    <property type="protein sequence ID" value="APH38894.1"/>
    <property type="molecule type" value="Genomic_DNA"/>
</dbReference>
<dbReference type="RefSeq" id="WP_072561335.1">
    <property type="nucleotide sequence ID" value="NZ_CP017921.1"/>
</dbReference>
<dbReference type="Proteomes" id="UP000186879">
    <property type="component" value="Chromosome"/>
</dbReference>
<dbReference type="EMBL" id="FNMU01000004">
    <property type="protein sequence ID" value="SDW67869.1"/>
    <property type="molecule type" value="Genomic_DNA"/>
</dbReference>
<dbReference type="Gene3D" id="3.30.70.20">
    <property type="match status" value="1"/>
</dbReference>
<name>A0A1L3Q1Z7_9EURY</name>
<dbReference type="OrthoDB" id="53379at2157"/>
<evidence type="ECO:0000313" key="4">
    <source>
        <dbReference type="EMBL" id="SDW67869.1"/>
    </source>
</evidence>
<dbReference type="PROSITE" id="PS51379">
    <property type="entry name" value="4FE4S_FER_2"/>
    <property type="match status" value="1"/>
</dbReference>
<keyword evidence="5" id="KW-1185">Reference proteome</keyword>
<evidence type="ECO:0000313" key="2">
    <source>
        <dbReference type="EMBL" id="APH38894.1"/>
    </source>
</evidence>
<dbReference type="InterPro" id="IPR002708">
    <property type="entry name" value="HcyBio"/>
</dbReference>
<reference evidence="2 5" key="1">
    <citation type="submission" date="2016-10" db="EMBL/GenBank/DDBJ databases">
        <title>Methanohalophilus halophilus.</title>
        <authorList>
            <person name="L'haridon S."/>
        </authorList>
    </citation>
    <scope>NUCLEOTIDE SEQUENCE [LARGE SCALE GENOMIC DNA]</scope>
    <source>
        <strain evidence="2 5">Z-7982</strain>
    </source>
</reference>
<dbReference type="Proteomes" id="UP000198669">
    <property type="component" value="Unassembled WGS sequence"/>
</dbReference>
<dbReference type="SUPFAM" id="SSF54862">
    <property type="entry name" value="4Fe-4S ferredoxins"/>
    <property type="match status" value="1"/>
</dbReference>
<gene>
    <name evidence="2" type="ORF">BHR79_04900</name>
    <name evidence="3" type="ORF">EFE40_09825</name>
    <name evidence="4" type="ORF">SAMN04515625_1392</name>
</gene>
<dbReference type="GeneID" id="30583078"/>
<evidence type="ECO:0000313" key="6">
    <source>
        <dbReference type="Proteomes" id="UP000198669"/>
    </source>
</evidence>
<protein>
    <submittedName>
        <fullName evidence="2">4Fe-4S ferredoxin</fullName>
    </submittedName>
    <submittedName>
        <fullName evidence="3 4">Methanogenesis marker 16 metalloprotein</fullName>
    </submittedName>
</protein>
<reference evidence="4 6" key="2">
    <citation type="submission" date="2016-10" db="EMBL/GenBank/DDBJ databases">
        <authorList>
            <person name="de Groot N.N."/>
        </authorList>
    </citation>
    <scope>NUCLEOTIDE SEQUENCE [LARGE SCALE GENOMIC DNA]</scope>
    <source>
        <strain evidence="4 6">Z-7982</strain>
    </source>
</reference>
<reference evidence="3 7" key="3">
    <citation type="submission" date="2018-10" db="EMBL/GenBank/DDBJ databases">
        <title>Cultivation of a novel Methanohalophilus strain from Kebrit Deep of the Red Sea and a genomic comparison of members of the genus Methanohalophilus.</title>
        <authorList>
            <person name="Guan Y."/>
            <person name="Ngugi D.K."/>
            <person name="Stingl U."/>
        </authorList>
    </citation>
    <scope>NUCLEOTIDE SEQUENCE [LARGE SCALE GENOMIC DNA]</scope>
    <source>
        <strain evidence="3 7">DSM 3094</strain>
    </source>
</reference>
<evidence type="ECO:0000313" key="3">
    <source>
        <dbReference type="EMBL" id="RNI07479.1"/>
    </source>
</evidence>
<sequence>MEREVGHILEKINRKDATVFTSQELCDMIDAGDDVGFEDVDVVTAATRAIMSGTYAVLSFPVATGEKFTRASAVTINEVDAHVGPCPNERLGILDLMVFGTAHSHDRENYGGGHLFRDIVEGNPVDVDVVTDEGKKYSDTVSIEDMPYAQLFATRHAFKNYSAFVNFSQSPVSTIFHATTFAPDATEATMSGCGQINPVKNDPHLHGIGVGSRILLNGAEGFILGSGTRSSPGKPNLIATADMHSMVADYMGGFATSAGPECIVSWAVAVPVVDDSVFDAVRQTDSAVPMPVMDADRRVKVAMTSYADAWKDVDLEVAFNPGKCCMCDVCEPMEKCPMDSIYFKGDKVVLNRHTCFNCGLCSTLCSDVFKADLGSLKFDYEGKSMNVPIVVRQSDRKRALIMAEKLRDSIKNGSFILNGMVERISP</sequence>
<evidence type="ECO:0000259" key="1">
    <source>
        <dbReference type="PROSITE" id="PS51379"/>
    </source>
</evidence>
<dbReference type="KEGG" id="mhaz:BHR79_04900"/>
<dbReference type="EMBL" id="RJJG01000008">
    <property type="protein sequence ID" value="RNI07479.1"/>
    <property type="molecule type" value="Genomic_DNA"/>
</dbReference>
<dbReference type="NCBIfam" id="TIGR03287">
    <property type="entry name" value="methan_mark_16"/>
    <property type="match status" value="1"/>
</dbReference>
<organism evidence="2 5">
    <name type="scientific">Methanohalophilus halophilus</name>
    <dbReference type="NCBI Taxonomy" id="2177"/>
    <lineage>
        <taxon>Archaea</taxon>
        <taxon>Methanobacteriati</taxon>
        <taxon>Methanobacteriota</taxon>
        <taxon>Stenosarchaea group</taxon>
        <taxon>Methanomicrobia</taxon>
        <taxon>Methanosarcinales</taxon>
        <taxon>Methanosarcinaceae</taxon>
        <taxon>Methanohalophilus</taxon>
    </lineage>
</organism>
<feature type="domain" description="4Fe-4S ferredoxin-type" evidence="1">
    <location>
        <begin position="315"/>
        <end position="346"/>
    </location>
</feature>